<name>A0A504YMH2_FASGI</name>
<organism evidence="2 3">
    <name type="scientific">Fasciola gigantica</name>
    <name type="common">Giant liver fluke</name>
    <dbReference type="NCBI Taxonomy" id="46835"/>
    <lineage>
        <taxon>Eukaryota</taxon>
        <taxon>Metazoa</taxon>
        <taxon>Spiralia</taxon>
        <taxon>Lophotrochozoa</taxon>
        <taxon>Platyhelminthes</taxon>
        <taxon>Trematoda</taxon>
        <taxon>Digenea</taxon>
        <taxon>Plagiorchiida</taxon>
        <taxon>Echinostomata</taxon>
        <taxon>Echinostomatoidea</taxon>
        <taxon>Fasciolidae</taxon>
        <taxon>Fasciola</taxon>
    </lineage>
</organism>
<comment type="caution">
    <text evidence="2">The sequence shown here is derived from an EMBL/GenBank/DDBJ whole genome shotgun (WGS) entry which is preliminary data.</text>
</comment>
<feature type="chain" id="PRO_5021433210" evidence="1">
    <location>
        <begin position="21"/>
        <end position="122"/>
    </location>
</feature>
<sequence>MTGTTHKIFSGISMFTVVILLDDENQDVCIMSQKWLSVDETHASIPNLDSAKLHRLVINHATLPDDTPLRLMSILIHTGRLSISKHPKERPSMTKHREYNVRARTISFHPVGERLLWVYLLK</sequence>
<reference evidence="2 3" key="1">
    <citation type="submission" date="2019-04" db="EMBL/GenBank/DDBJ databases">
        <title>Annotation for the trematode Fasciola gigantica.</title>
        <authorList>
            <person name="Choi Y.-J."/>
        </authorList>
    </citation>
    <scope>NUCLEOTIDE SEQUENCE [LARGE SCALE GENOMIC DNA]</scope>
    <source>
        <strain evidence="2">Uganda_cow_1</strain>
    </source>
</reference>
<evidence type="ECO:0000313" key="3">
    <source>
        <dbReference type="Proteomes" id="UP000316759"/>
    </source>
</evidence>
<dbReference type="EMBL" id="SUNJ01006038">
    <property type="protein sequence ID" value="TPP63122.1"/>
    <property type="molecule type" value="Genomic_DNA"/>
</dbReference>
<dbReference type="Proteomes" id="UP000316759">
    <property type="component" value="Unassembled WGS sequence"/>
</dbReference>
<evidence type="ECO:0000313" key="2">
    <source>
        <dbReference type="EMBL" id="TPP63122.1"/>
    </source>
</evidence>
<evidence type="ECO:0000256" key="1">
    <source>
        <dbReference type="SAM" id="SignalP"/>
    </source>
</evidence>
<proteinExistence type="predicted"/>
<dbReference type="AlphaFoldDB" id="A0A504YMH2"/>
<accession>A0A504YMH2</accession>
<feature type="signal peptide" evidence="1">
    <location>
        <begin position="1"/>
        <end position="20"/>
    </location>
</feature>
<protein>
    <submittedName>
        <fullName evidence="2">Uncharacterized protein</fullName>
    </submittedName>
</protein>
<keyword evidence="3" id="KW-1185">Reference proteome</keyword>
<keyword evidence="1" id="KW-0732">Signal</keyword>
<gene>
    <name evidence="2" type="ORF">FGIG_10702</name>
</gene>